<comment type="caution">
    <text evidence="3">The sequence shown here is derived from an EMBL/GenBank/DDBJ whole genome shotgun (WGS) entry which is preliminary data.</text>
</comment>
<dbReference type="Pfam" id="PF13439">
    <property type="entry name" value="Glyco_transf_4"/>
    <property type="match status" value="1"/>
</dbReference>
<reference evidence="3 4" key="1">
    <citation type="submission" date="2020-08" db="EMBL/GenBank/DDBJ databases">
        <title>Genomic Encyclopedia of Type Strains, Phase IV (KMG-IV): sequencing the most valuable type-strain genomes for metagenomic binning, comparative biology and taxonomic classification.</title>
        <authorList>
            <person name="Goeker M."/>
        </authorList>
    </citation>
    <scope>NUCLEOTIDE SEQUENCE [LARGE SCALE GENOMIC DNA]</scope>
    <source>
        <strain evidence="3 4">DSM 23562</strain>
    </source>
</reference>
<dbReference type="Proteomes" id="UP000520814">
    <property type="component" value="Unassembled WGS sequence"/>
</dbReference>
<dbReference type="InterPro" id="IPR028098">
    <property type="entry name" value="Glyco_trans_4-like_N"/>
</dbReference>
<feature type="domain" description="Glycosyl transferase family 1" evidence="1">
    <location>
        <begin position="167"/>
        <end position="332"/>
    </location>
</feature>
<name>A0A7W9W3Y5_ARMRO</name>
<dbReference type="SUPFAM" id="SSF53756">
    <property type="entry name" value="UDP-Glycosyltransferase/glycogen phosphorylase"/>
    <property type="match status" value="1"/>
</dbReference>
<protein>
    <submittedName>
        <fullName evidence="3">Glycosyltransferase involved in cell wall biosynthesis</fullName>
    </submittedName>
</protein>
<dbReference type="Gene3D" id="3.40.50.2000">
    <property type="entry name" value="Glycogen Phosphorylase B"/>
    <property type="match status" value="2"/>
</dbReference>
<sequence>MRVVHIVSSLQVGGMEHFVVRLAAAQRQQGHEAAVFALHGGPLEAEARQLGLPVTVIGGAHKLLRVPRAVAYFLSTRPEIIHAHNQTSLHYAILGKRTCQAPTVMTNHGQGLGSSRTPSQAEWDQTDSVVAVSNAVADLMDRGVLGTKLETIYNGVTFAAPARTRAQVREELGLPDDRVVGIIVARIDDFKGHETLIAALGELKAAGQALTLLIAGDGARRADREQQAALLDLGPEQVHFLGFRSDVPDLLAASDLFVLPSLTEGLPLSVLEAMSHGLPTVATAVGGIPELVIEGVHGRLVPVKDSAALAQALGTLVQNPDQRRAWGAAAQRRVQTEFSFDKMTQEYTQLYQRLLSARKAKG</sequence>
<keyword evidence="4" id="KW-1185">Reference proteome</keyword>
<dbReference type="EMBL" id="JACHGW010000001">
    <property type="protein sequence ID" value="MBB6048874.1"/>
    <property type="molecule type" value="Genomic_DNA"/>
</dbReference>
<proteinExistence type="predicted"/>
<dbReference type="Pfam" id="PF00534">
    <property type="entry name" value="Glycos_transf_1"/>
    <property type="match status" value="1"/>
</dbReference>
<accession>A0A7W9W3Y5</accession>
<keyword evidence="3" id="KW-0808">Transferase</keyword>
<dbReference type="InterPro" id="IPR001296">
    <property type="entry name" value="Glyco_trans_1"/>
</dbReference>
<feature type="domain" description="Glycosyltransferase subfamily 4-like N-terminal" evidence="2">
    <location>
        <begin position="12"/>
        <end position="156"/>
    </location>
</feature>
<dbReference type="InterPro" id="IPR050194">
    <property type="entry name" value="Glycosyltransferase_grp1"/>
</dbReference>
<evidence type="ECO:0000259" key="1">
    <source>
        <dbReference type="Pfam" id="PF00534"/>
    </source>
</evidence>
<dbReference type="PANTHER" id="PTHR45947:SF3">
    <property type="entry name" value="SULFOQUINOVOSYL TRANSFERASE SQD2"/>
    <property type="match status" value="1"/>
</dbReference>
<dbReference type="PANTHER" id="PTHR45947">
    <property type="entry name" value="SULFOQUINOVOSYL TRANSFERASE SQD2"/>
    <property type="match status" value="1"/>
</dbReference>
<organism evidence="3 4">
    <name type="scientific">Armatimonas rosea</name>
    <dbReference type="NCBI Taxonomy" id="685828"/>
    <lineage>
        <taxon>Bacteria</taxon>
        <taxon>Bacillati</taxon>
        <taxon>Armatimonadota</taxon>
        <taxon>Armatimonadia</taxon>
        <taxon>Armatimonadales</taxon>
        <taxon>Armatimonadaceae</taxon>
        <taxon>Armatimonas</taxon>
    </lineage>
</organism>
<evidence type="ECO:0000259" key="2">
    <source>
        <dbReference type="Pfam" id="PF13439"/>
    </source>
</evidence>
<dbReference type="AlphaFoldDB" id="A0A7W9W3Y5"/>
<evidence type="ECO:0000313" key="3">
    <source>
        <dbReference type="EMBL" id="MBB6048874.1"/>
    </source>
</evidence>
<gene>
    <name evidence="3" type="ORF">HNQ39_000636</name>
</gene>
<evidence type="ECO:0000313" key="4">
    <source>
        <dbReference type="Proteomes" id="UP000520814"/>
    </source>
</evidence>
<dbReference type="RefSeq" id="WP_184192497.1">
    <property type="nucleotide sequence ID" value="NZ_JACHGW010000001.1"/>
</dbReference>
<dbReference type="GO" id="GO:0016758">
    <property type="term" value="F:hexosyltransferase activity"/>
    <property type="evidence" value="ECO:0007669"/>
    <property type="project" value="TreeGrafter"/>
</dbReference>